<dbReference type="Proteomes" id="UP000231602">
    <property type="component" value="Unassembled WGS sequence"/>
</dbReference>
<dbReference type="NCBIfam" id="TIGR00065">
    <property type="entry name" value="ftsZ"/>
    <property type="match status" value="1"/>
</dbReference>
<feature type="binding site" evidence="4">
    <location>
        <position position="200"/>
    </location>
    <ligand>
        <name>GTP</name>
        <dbReference type="ChEBI" id="CHEBI:37565"/>
    </ligand>
</feature>
<keyword evidence="4" id="KW-0963">Cytoplasm</keyword>
<organism evidence="9 10">
    <name type="scientific">Candidatus Wolfebacteria bacterium CG10_big_fil_rev_8_21_14_0_10_31_9</name>
    <dbReference type="NCBI Taxonomy" id="1975070"/>
    <lineage>
        <taxon>Bacteria</taxon>
        <taxon>Candidatus Wolfeibacteriota</taxon>
    </lineage>
</organism>
<evidence type="ECO:0000313" key="10">
    <source>
        <dbReference type="Proteomes" id="UP000231602"/>
    </source>
</evidence>
<keyword evidence="2 4" id="KW-0547">Nucleotide-binding</keyword>
<dbReference type="InterPro" id="IPR045061">
    <property type="entry name" value="FtsZ/CetZ"/>
</dbReference>
<dbReference type="GO" id="GO:0051258">
    <property type="term" value="P:protein polymerization"/>
    <property type="evidence" value="ECO:0007669"/>
    <property type="project" value="UniProtKB-UniRule"/>
</dbReference>
<dbReference type="SUPFAM" id="SSF55307">
    <property type="entry name" value="Tubulin C-terminal domain-like"/>
    <property type="match status" value="1"/>
</dbReference>
<comment type="caution">
    <text evidence="9">The sequence shown here is derived from an EMBL/GenBank/DDBJ whole genome shotgun (WGS) entry which is preliminary data.</text>
</comment>
<dbReference type="InterPro" id="IPR024757">
    <property type="entry name" value="FtsZ_C"/>
</dbReference>
<dbReference type="InterPro" id="IPR037103">
    <property type="entry name" value="Tubulin/FtsZ-like_C"/>
</dbReference>
<sequence>MKKNLKIKKVVKKLKKPTKNVSKKAVKKFVKILKSRKKPKIKIEKVREEIDNAFSKEIKKKSANWKSKDIPPARIKVVGVGGAGGNAVSRMFEDFPRGVELIAINTDVQDLDHCYARKRVYIGKNLTKGLGTGMDPDIGRQAAEENRSDIVEAIKDADMIFITAGMGGGTGTGGAPVVAEIAKELGILTVGIVTKPFAFEGGQRARIAEEGLIKMRDRVDTLITIPNDRIFSIIHKDTSLMKAFEEVDKVLSDAVRGITELILTPGIINIDFADIKSIMRDAGSAMVGIGISSGQDRAIKAVELATHSPLLEISVDGARGLLFSISGRTDMKMQEINEIASAIAQSADPTAKIIFGTYHDRRLNKGQIKVTLIATGFSDTLSRDGRFISSLYVSDSELESKNSILPFDMENKSVESEDVNLDTEEQNIEEDMEKEWDIPAFLRRKKR</sequence>
<dbReference type="FunFam" id="3.40.50.1440:FF:000001">
    <property type="entry name" value="Cell division protein FtsZ"/>
    <property type="match status" value="1"/>
</dbReference>
<dbReference type="GO" id="GO:0003924">
    <property type="term" value="F:GTPase activity"/>
    <property type="evidence" value="ECO:0007669"/>
    <property type="project" value="UniProtKB-UniRule"/>
</dbReference>
<dbReference type="InterPro" id="IPR003008">
    <property type="entry name" value="Tubulin_FtsZ_GTPase"/>
</dbReference>
<dbReference type="InterPro" id="IPR020805">
    <property type="entry name" value="Cell_div_FtsZ_CS"/>
</dbReference>
<dbReference type="PANTHER" id="PTHR30314:SF3">
    <property type="entry name" value="MITOCHONDRIAL DIVISION PROTEIN FSZA"/>
    <property type="match status" value="1"/>
</dbReference>
<dbReference type="Pfam" id="PF00091">
    <property type="entry name" value="Tubulin"/>
    <property type="match status" value="1"/>
</dbReference>
<dbReference type="GO" id="GO:0043093">
    <property type="term" value="P:FtsZ-dependent cytokinesis"/>
    <property type="evidence" value="ECO:0007669"/>
    <property type="project" value="UniProtKB-UniRule"/>
</dbReference>
<feature type="domain" description="Tubulin/FtsZ GTPase" evidence="7">
    <location>
        <begin position="74"/>
        <end position="266"/>
    </location>
</feature>
<keyword evidence="4 6" id="KW-0131">Cell cycle</keyword>
<dbReference type="SMART" id="SM00864">
    <property type="entry name" value="Tubulin"/>
    <property type="match status" value="1"/>
</dbReference>
<dbReference type="CDD" id="cd02201">
    <property type="entry name" value="FtsZ_type1"/>
    <property type="match status" value="1"/>
</dbReference>
<accession>A0A2H0RE57</accession>
<gene>
    <name evidence="4" type="primary">ftsZ</name>
    <name evidence="9" type="ORF">COV23_01750</name>
</gene>
<dbReference type="Pfam" id="PF12327">
    <property type="entry name" value="FtsZ_C"/>
    <property type="match status" value="1"/>
</dbReference>
<keyword evidence="3 4" id="KW-0342">GTP-binding</keyword>
<dbReference type="GO" id="GO:0005525">
    <property type="term" value="F:GTP binding"/>
    <property type="evidence" value="ECO:0007669"/>
    <property type="project" value="UniProtKB-UniRule"/>
</dbReference>
<dbReference type="InterPro" id="IPR000158">
    <property type="entry name" value="Cell_div_FtsZ"/>
</dbReference>
<dbReference type="HAMAP" id="MF_00909">
    <property type="entry name" value="FtsZ"/>
    <property type="match status" value="1"/>
</dbReference>
<feature type="domain" description="Tubulin/FtsZ 2-layer sandwich" evidence="8">
    <location>
        <begin position="268"/>
        <end position="386"/>
    </location>
</feature>
<dbReference type="InterPro" id="IPR036525">
    <property type="entry name" value="Tubulin/FtsZ_GTPase_sf"/>
</dbReference>
<dbReference type="PRINTS" id="PR00423">
    <property type="entry name" value="CELLDVISFTSZ"/>
</dbReference>
<evidence type="ECO:0000256" key="3">
    <source>
        <dbReference type="ARBA" id="ARBA00023134"/>
    </source>
</evidence>
<reference evidence="9 10" key="1">
    <citation type="submission" date="2017-09" db="EMBL/GenBank/DDBJ databases">
        <title>Depth-based differentiation of microbial function through sediment-hosted aquifers and enrichment of novel symbionts in the deep terrestrial subsurface.</title>
        <authorList>
            <person name="Probst A.J."/>
            <person name="Ladd B."/>
            <person name="Jarett J.K."/>
            <person name="Geller-Mcgrath D.E."/>
            <person name="Sieber C.M."/>
            <person name="Emerson J.B."/>
            <person name="Anantharaman K."/>
            <person name="Thomas B.C."/>
            <person name="Malmstrom R."/>
            <person name="Stieglmeier M."/>
            <person name="Klingl A."/>
            <person name="Woyke T."/>
            <person name="Ryan C.M."/>
            <person name="Banfield J.F."/>
        </authorList>
    </citation>
    <scope>NUCLEOTIDE SEQUENCE [LARGE SCALE GENOMIC DNA]</scope>
    <source>
        <strain evidence="9">CG10_big_fil_rev_8_21_14_0_10_31_9</strain>
    </source>
</reference>
<evidence type="ECO:0000256" key="2">
    <source>
        <dbReference type="ARBA" id="ARBA00022741"/>
    </source>
</evidence>
<evidence type="ECO:0000259" key="8">
    <source>
        <dbReference type="SMART" id="SM00865"/>
    </source>
</evidence>
<keyword evidence="4 6" id="KW-0717">Septation</keyword>
<comment type="subcellular location">
    <subcellularLocation>
        <location evidence="4">Cytoplasm</location>
    </subcellularLocation>
    <text evidence="4">Assembles at midcell at the inner surface of the cytoplasmic membrane.</text>
</comment>
<evidence type="ECO:0000256" key="1">
    <source>
        <dbReference type="ARBA" id="ARBA00009690"/>
    </source>
</evidence>
<proteinExistence type="inferred from homology"/>
<name>A0A2H0RE57_9BACT</name>
<evidence type="ECO:0000256" key="4">
    <source>
        <dbReference type="HAMAP-Rule" id="MF_00909"/>
    </source>
</evidence>
<evidence type="ECO:0000313" key="9">
    <source>
        <dbReference type="EMBL" id="PIR44085.1"/>
    </source>
</evidence>
<feature type="binding site" evidence="4">
    <location>
        <position position="204"/>
    </location>
    <ligand>
        <name>GTP</name>
        <dbReference type="ChEBI" id="CHEBI:37565"/>
    </ligand>
</feature>
<dbReference type="EMBL" id="PCXV01000028">
    <property type="protein sequence ID" value="PIR44085.1"/>
    <property type="molecule type" value="Genomic_DNA"/>
</dbReference>
<feature type="binding site" evidence="4">
    <location>
        <position position="248"/>
    </location>
    <ligand>
        <name>GTP</name>
        <dbReference type="ChEBI" id="CHEBI:37565"/>
    </ligand>
</feature>
<dbReference type="Gene3D" id="3.40.50.1440">
    <property type="entry name" value="Tubulin/FtsZ, GTPase domain"/>
    <property type="match status" value="1"/>
</dbReference>
<dbReference type="AlphaFoldDB" id="A0A2H0RE57"/>
<dbReference type="GO" id="GO:0000917">
    <property type="term" value="P:division septum assembly"/>
    <property type="evidence" value="ECO:0007669"/>
    <property type="project" value="UniProtKB-KW"/>
</dbReference>
<feature type="binding site" evidence="4">
    <location>
        <begin position="169"/>
        <end position="171"/>
    </location>
    <ligand>
        <name>GTP</name>
        <dbReference type="ChEBI" id="CHEBI:37565"/>
    </ligand>
</feature>
<dbReference type="PANTHER" id="PTHR30314">
    <property type="entry name" value="CELL DIVISION PROTEIN FTSZ-RELATED"/>
    <property type="match status" value="1"/>
</dbReference>
<evidence type="ECO:0000259" key="7">
    <source>
        <dbReference type="SMART" id="SM00864"/>
    </source>
</evidence>
<dbReference type="PROSITE" id="PS01135">
    <property type="entry name" value="FTSZ_2"/>
    <property type="match status" value="1"/>
</dbReference>
<dbReference type="InterPro" id="IPR018316">
    <property type="entry name" value="Tubulin/FtsZ_2-layer-sand-dom"/>
</dbReference>
<protein>
    <recommendedName>
        <fullName evidence="4 5">Cell division protein FtsZ</fullName>
    </recommendedName>
</protein>
<evidence type="ECO:0000256" key="6">
    <source>
        <dbReference type="RuleBase" id="RU000631"/>
    </source>
</evidence>
<comment type="function">
    <text evidence="4 6">Essential cell division protein that forms a contractile ring structure (Z ring) at the future cell division site. The regulation of the ring assembly controls the timing and the location of cell division. One of the functions of the FtsZ ring is to recruit other cell division proteins to the septum to produce a new cell wall between the dividing cells. Binds GTP and shows GTPase activity.</text>
</comment>
<dbReference type="GO" id="GO:0005737">
    <property type="term" value="C:cytoplasm"/>
    <property type="evidence" value="ECO:0007669"/>
    <property type="project" value="UniProtKB-SubCell"/>
</dbReference>
<dbReference type="SUPFAM" id="SSF52490">
    <property type="entry name" value="Tubulin nucleotide-binding domain-like"/>
    <property type="match status" value="1"/>
</dbReference>
<comment type="similarity">
    <text evidence="1 4 6">Belongs to the FtsZ family.</text>
</comment>
<feature type="binding site" evidence="4">
    <location>
        <begin position="82"/>
        <end position="86"/>
    </location>
    <ligand>
        <name>GTP</name>
        <dbReference type="ChEBI" id="CHEBI:37565"/>
    </ligand>
</feature>
<comment type="subunit">
    <text evidence="4">Homodimer. Polymerizes to form a dynamic ring structure in a strictly GTP-dependent manner. Interacts directly with several other division proteins.</text>
</comment>
<dbReference type="InterPro" id="IPR008280">
    <property type="entry name" value="Tub_FtsZ_C"/>
</dbReference>
<evidence type="ECO:0000256" key="5">
    <source>
        <dbReference type="NCBIfam" id="TIGR00065"/>
    </source>
</evidence>
<keyword evidence="4 6" id="KW-0132">Cell division</keyword>
<dbReference type="Gene3D" id="3.30.1330.20">
    <property type="entry name" value="Tubulin/FtsZ, C-terminal domain"/>
    <property type="match status" value="1"/>
</dbReference>
<dbReference type="SMART" id="SM00865">
    <property type="entry name" value="Tubulin_C"/>
    <property type="match status" value="1"/>
</dbReference>
<dbReference type="GO" id="GO:0032153">
    <property type="term" value="C:cell division site"/>
    <property type="evidence" value="ECO:0007669"/>
    <property type="project" value="UniProtKB-UniRule"/>
</dbReference>